<proteinExistence type="predicted"/>
<dbReference type="WBParaSite" id="Minc3s07655g41368">
    <property type="protein sequence ID" value="Minc3s07655g41368"/>
    <property type="gene ID" value="Minc3s07655g41368"/>
</dbReference>
<organism evidence="1 3">
    <name type="scientific">Meloidogyne incognita</name>
    <name type="common">Southern root-knot nematode worm</name>
    <name type="synonym">Oxyuris incognita</name>
    <dbReference type="NCBI Taxonomy" id="6306"/>
    <lineage>
        <taxon>Eukaryota</taxon>
        <taxon>Metazoa</taxon>
        <taxon>Ecdysozoa</taxon>
        <taxon>Nematoda</taxon>
        <taxon>Chromadorea</taxon>
        <taxon>Rhabditida</taxon>
        <taxon>Tylenchina</taxon>
        <taxon>Tylenchomorpha</taxon>
        <taxon>Tylenchoidea</taxon>
        <taxon>Meloidogynidae</taxon>
        <taxon>Meloidogyninae</taxon>
        <taxon>Meloidogyne</taxon>
        <taxon>Meloidogyne incognita group</taxon>
    </lineage>
</organism>
<sequence>MPDIKAASDPEGSINLSIPLEVADNQRMSICLGSVCTEFNERFCKMCIAFLIFLCYI</sequence>
<evidence type="ECO:0000313" key="1">
    <source>
        <dbReference type="Proteomes" id="UP000887563"/>
    </source>
</evidence>
<dbReference type="Proteomes" id="UP000887563">
    <property type="component" value="Unplaced"/>
</dbReference>
<keyword evidence="1" id="KW-1185">Reference proteome</keyword>
<evidence type="ECO:0000313" key="2">
    <source>
        <dbReference type="WBParaSite" id="Minc3s02493g30313"/>
    </source>
</evidence>
<dbReference type="WBParaSite" id="Minc3s02493g30313">
    <property type="protein sequence ID" value="Minc3s02493g30313"/>
    <property type="gene ID" value="Minc3s02493g30313"/>
</dbReference>
<protein>
    <submittedName>
        <fullName evidence="2 3">Uncharacterized protein</fullName>
    </submittedName>
</protein>
<dbReference type="AlphaFoldDB" id="A0A914NTT6"/>
<evidence type="ECO:0000313" key="3">
    <source>
        <dbReference type="WBParaSite" id="Minc3s07655g41368"/>
    </source>
</evidence>
<name>A0A914NTT6_MELIC</name>
<accession>A0A914NTT6</accession>
<reference evidence="2 3" key="1">
    <citation type="submission" date="2022-11" db="UniProtKB">
        <authorList>
            <consortium name="WormBaseParasite"/>
        </authorList>
    </citation>
    <scope>IDENTIFICATION</scope>
</reference>